<dbReference type="AlphaFoldDB" id="A0A067NXB4"/>
<feature type="compositionally biased region" description="Polar residues" evidence="1">
    <location>
        <begin position="647"/>
        <end position="659"/>
    </location>
</feature>
<feature type="region of interest" description="Disordered" evidence="1">
    <location>
        <begin position="203"/>
        <end position="226"/>
    </location>
</feature>
<evidence type="ECO:0000313" key="2">
    <source>
        <dbReference type="EMBL" id="KDQ31645.1"/>
    </source>
</evidence>
<organism evidence="2 3">
    <name type="scientific">Pleurotus ostreatus (strain PC15)</name>
    <name type="common">Oyster mushroom</name>
    <dbReference type="NCBI Taxonomy" id="1137138"/>
    <lineage>
        <taxon>Eukaryota</taxon>
        <taxon>Fungi</taxon>
        <taxon>Dikarya</taxon>
        <taxon>Basidiomycota</taxon>
        <taxon>Agaricomycotina</taxon>
        <taxon>Agaricomycetes</taxon>
        <taxon>Agaricomycetidae</taxon>
        <taxon>Agaricales</taxon>
        <taxon>Pleurotineae</taxon>
        <taxon>Pleurotaceae</taxon>
        <taxon>Pleurotus</taxon>
    </lineage>
</organism>
<dbReference type="Proteomes" id="UP000027073">
    <property type="component" value="Unassembled WGS sequence"/>
</dbReference>
<feature type="region of interest" description="Disordered" evidence="1">
    <location>
        <begin position="354"/>
        <end position="378"/>
    </location>
</feature>
<dbReference type="InParanoid" id="A0A067NXB4"/>
<name>A0A067NXB4_PLEO1</name>
<dbReference type="HOGENOM" id="CLU_354151_0_0_1"/>
<gene>
    <name evidence="2" type="ORF">PLEOSDRAFT_165111</name>
</gene>
<dbReference type="Gene3D" id="3.30.160.60">
    <property type="entry name" value="Classic Zinc Finger"/>
    <property type="match status" value="1"/>
</dbReference>
<feature type="compositionally biased region" description="Polar residues" evidence="1">
    <location>
        <begin position="243"/>
        <end position="260"/>
    </location>
</feature>
<sequence length="793" mass="83673">MRRSVSTRGRLDGYEIRVFSARHTGVVNCEELLYDASTARVWLDTYGCPGQYDPGDATFGASGVHWRSSATSAPMYGKRVGSERSGRHDATGLGDLTLPGGASCDKSRLWYMLRRLLRPFHGSRNFVSKPRAIQTKDRIPRHPLAPLAIITRSEETRPFRKAIPQLPPPTPPLLPPMSTSASHAETGRFTYEGIAALVPTLEEQHARAASSSPSTTASTPESEEECRGLEAEFLVDLHDYSDPSPSTSADSLGEQSGPPSTTAATTPDSHNSPPECSFALSPLALNDDLAPAVLEPVAQFPSAVDVESSATAAPGAGQALPASPRTTAINAQVLHALLQLMGSSAADTTGAFNLGYHTPTTTPGSASPPRSPAPLPRAVSAELAPAVPEAVAQYAPALDVDSGATTTPAPDAEHALSAAPSDVVNAQALRALLQASANVAEQAVPTHNYGYPVPAQQGAYFPDASLPPAHGFPLLDQSQYHFGTLQGYPAPPFAPYPQPGAPLPSYYGPQVPQQYQHGYYNPYAPNGLGLVFAGTPPPYAVQGFPMQYQSEGPVPVPHLSAKPLSATGRPNEPAGLPQGQAAEATSSSKRKRPVPDWKGKGKAKAVEENVDADATSAVNGERDDNDGAPPAKKPRRAARGSKGAAGQPQTTRKNRSYTLLPNGRYKCSHCGDDTIKNKNKHRQMCGLEGPLLCPLCGLELVSRRNDSLKRHLKSNDCKNSPSAVAAAEAAAASAGTELTSTYHDGENDAGAEEDDGNDEHDEYQNVAGPSSVTLEDIPKPKKKATKKKAAKKN</sequence>
<dbReference type="EMBL" id="KL198005">
    <property type="protein sequence ID" value="KDQ31645.1"/>
    <property type="molecule type" value="Genomic_DNA"/>
</dbReference>
<accession>A0A067NXB4</accession>
<feature type="region of interest" description="Disordered" evidence="1">
    <location>
        <begin position="552"/>
        <end position="660"/>
    </location>
</feature>
<protein>
    <submittedName>
        <fullName evidence="2">Uncharacterized protein</fullName>
    </submittedName>
</protein>
<feature type="region of interest" description="Disordered" evidence="1">
    <location>
        <begin position="238"/>
        <end position="279"/>
    </location>
</feature>
<dbReference type="OrthoDB" id="3107903at2759"/>
<dbReference type="VEuPathDB" id="FungiDB:PLEOSDRAFT_165111"/>
<feature type="compositionally biased region" description="Low complexity" evidence="1">
    <location>
        <begin position="358"/>
        <end position="368"/>
    </location>
</feature>
<proteinExistence type="predicted"/>
<feature type="region of interest" description="Disordered" evidence="1">
    <location>
        <begin position="735"/>
        <end position="793"/>
    </location>
</feature>
<feature type="compositionally biased region" description="Basic residues" evidence="1">
    <location>
        <begin position="780"/>
        <end position="793"/>
    </location>
</feature>
<evidence type="ECO:0000256" key="1">
    <source>
        <dbReference type="SAM" id="MobiDB-lite"/>
    </source>
</evidence>
<reference evidence="3" key="1">
    <citation type="journal article" date="2014" name="Proc. Natl. Acad. Sci. U.S.A.">
        <title>Extensive sampling of basidiomycete genomes demonstrates inadequacy of the white-rot/brown-rot paradigm for wood decay fungi.</title>
        <authorList>
            <person name="Riley R."/>
            <person name="Salamov A.A."/>
            <person name="Brown D.W."/>
            <person name="Nagy L.G."/>
            <person name="Floudas D."/>
            <person name="Held B.W."/>
            <person name="Levasseur A."/>
            <person name="Lombard V."/>
            <person name="Morin E."/>
            <person name="Otillar R."/>
            <person name="Lindquist E.A."/>
            <person name="Sun H."/>
            <person name="LaButti K.M."/>
            <person name="Schmutz J."/>
            <person name="Jabbour D."/>
            <person name="Luo H."/>
            <person name="Baker S.E."/>
            <person name="Pisabarro A.G."/>
            <person name="Walton J.D."/>
            <person name="Blanchette R.A."/>
            <person name="Henrissat B."/>
            <person name="Martin F."/>
            <person name="Cullen D."/>
            <person name="Hibbett D.S."/>
            <person name="Grigoriev I.V."/>
        </authorList>
    </citation>
    <scope>NUCLEOTIDE SEQUENCE [LARGE SCALE GENOMIC DNA]</scope>
    <source>
        <strain evidence="3">PC15</strain>
    </source>
</reference>
<evidence type="ECO:0000313" key="3">
    <source>
        <dbReference type="Proteomes" id="UP000027073"/>
    </source>
</evidence>
<feature type="compositionally biased region" description="Basic and acidic residues" evidence="1">
    <location>
        <begin position="593"/>
        <end position="607"/>
    </location>
</feature>
<feature type="compositionally biased region" description="Acidic residues" evidence="1">
    <location>
        <begin position="747"/>
        <end position="761"/>
    </location>
</feature>
<feature type="compositionally biased region" description="Low complexity" evidence="1">
    <location>
        <begin position="208"/>
        <end position="220"/>
    </location>
</feature>